<dbReference type="Gene3D" id="1.20.120.530">
    <property type="entry name" value="GntR ligand-binding domain-like"/>
    <property type="match status" value="1"/>
</dbReference>
<dbReference type="InterPro" id="IPR011711">
    <property type="entry name" value="GntR_C"/>
</dbReference>
<accession>A0A1I5R2K0</accession>
<dbReference type="InterPro" id="IPR036390">
    <property type="entry name" value="WH_DNA-bd_sf"/>
</dbReference>
<keyword evidence="7" id="KW-1185">Reference proteome</keyword>
<feature type="domain" description="HTH gntR-type" evidence="5">
    <location>
        <begin position="9"/>
        <end position="76"/>
    </location>
</feature>
<dbReference type="AlphaFoldDB" id="A0A1I5R2K0"/>
<gene>
    <name evidence="6" type="ORF">SAMN05660464_3438</name>
</gene>
<dbReference type="InterPro" id="IPR000524">
    <property type="entry name" value="Tscrpt_reg_HTH_GntR"/>
</dbReference>
<keyword evidence="3" id="KW-0804">Transcription</keyword>
<protein>
    <submittedName>
        <fullName evidence="6">Transcriptional regulator, GntR family</fullName>
    </submittedName>
</protein>
<name>A0A1I5R2K0_9ACTN</name>
<proteinExistence type="predicted"/>
<evidence type="ECO:0000256" key="3">
    <source>
        <dbReference type="ARBA" id="ARBA00023163"/>
    </source>
</evidence>
<evidence type="ECO:0000256" key="4">
    <source>
        <dbReference type="SAM" id="MobiDB-lite"/>
    </source>
</evidence>
<dbReference type="SUPFAM" id="SSF48008">
    <property type="entry name" value="GntR ligand-binding domain-like"/>
    <property type="match status" value="1"/>
</dbReference>
<dbReference type="SUPFAM" id="SSF46785">
    <property type="entry name" value="Winged helix' DNA-binding domain"/>
    <property type="match status" value="1"/>
</dbReference>
<keyword evidence="1" id="KW-0805">Transcription regulation</keyword>
<evidence type="ECO:0000259" key="5">
    <source>
        <dbReference type="PROSITE" id="PS50949"/>
    </source>
</evidence>
<dbReference type="InterPro" id="IPR036388">
    <property type="entry name" value="WH-like_DNA-bd_sf"/>
</dbReference>
<dbReference type="Pfam" id="PF00392">
    <property type="entry name" value="GntR"/>
    <property type="match status" value="1"/>
</dbReference>
<dbReference type="PANTHER" id="PTHR43537">
    <property type="entry name" value="TRANSCRIPTIONAL REGULATOR, GNTR FAMILY"/>
    <property type="match status" value="1"/>
</dbReference>
<dbReference type="STRING" id="1523247.SAMN05660464_3438"/>
<evidence type="ECO:0000256" key="2">
    <source>
        <dbReference type="ARBA" id="ARBA00023125"/>
    </source>
</evidence>
<dbReference type="Proteomes" id="UP000198857">
    <property type="component" value="Unassembled WGS sequence"/>
</dbReference>
<dbReference type="SMART" id="SM00895">
    <property type="entry name" value="FCD"/>
    <property type="match status" value="1"/>
</dbReference>
<dbReference type="EMBL" id="FOWQ01000005">
    <property type="protein sequence ID" value="SFP52590.1"/>
    <property type="molecule type" value="Genomic_DNA"/>
</dbReference>
<evidence type="ECO:0000313" key="6">
    <source>
        <dbReference type="EMBL" id="SFP52590.1"/>
    </source>
</evidence>
<feature type="region of interest" description="Disordered" evidence="4">
    <location>
        <begin position="212"/>
        <end position="234"/>
    </location>
</feature>
<sequence>MTAAEEGAATKSQRTHARVREMVLSGELAPGSVINQAVLARRLGVSTTPLREALRLLKQEGLVELDAHRDARVTPLDAAEARDLLELRQSLDPLAAGLAAQRRTAEDLARMRAALGSLTSLRPDASPAQLDGHRAFHAAVYRASHNALLVEALDGLWDKTDRYRRHALAAGRSDEEVEQRAAEHRALLDAVSDRDAEAAEALMRTHVETSLGARSADRLAAEQHGQAARGGGRR</sequence>
<reference evidence="7" key="1">
    <citation type="submission" date="2016-10" db="EMBL/GenBank/DDBJ databases">
        <authorList>
            <person name="Varghese N."/>
            <person name="Submissions S."/>
        </authorList>
    </citation>
    <scope>NUCLEOTIDE SEQUENCE [LARGE SCALE GENOMIC DNA]</scope>
    <source>
        <strain evidence="7">DSM 44208</strain>
    </source>
</reference>
<keyword evidence="2" id="KW-0238">DNA-binding</keyword>
<evidence type="ECO:0000256" key="1">
    <source>
        <dbReference type="ARBA" id="ARBA00023015"/>
    </source>
</evidence>
<dbReference type="PROSITE" id="PS50949">
    <property type="entry name" value="HTH_GNTR"/>
    <property type="match status" value="1"/>
</dbReference>
<dbReference type="GO" id="GO:0003677">
    <property type="term" value="F:DNA binding"/>
    <property type="evidence" value="ECO:0007669"/>
    <property type="project" value="UniProtKB-KW"/>
</dbReference>
<evidence type="ECO:0000313" key="7">
    <source>
        <dbReference type="Proteomes" id="UP000198857"/>
    </source>
</evidence>
<organism evidence="6 7">
    <name type="scientific">Geodermatophilus dictyosporus</name>
    <dbReference type="NCBI Taxonomy" id="1523247"/>
    <lineage>
        <taxon>Bacteria</taxon>
        <taxon>Bacillati</taxon>
        <taxon>Actinomycetota</taxon>
        <taxon>Actinomycetes</taxon>
        <taxon>Geodermatophilales</taxon>
        <taxon>Geodermatophilaceae</taxon>
        <taxon>Geodermatophilus</taxon>
    </lineage>
</organism>
<dbReference type="SMART" id="SM00345">
    <property type="entry name" value="HTH_GNTR"/>
    <property type="match status" value="1"/>
</dbReference>
<dbReference type="PANTHER" id="PTHR43537:SF24">
    <property type="entry name" value="GLUCONATE OPERON TRANSCRIPTIONAL REPRESSOR"/>
    <property type="match status" value="1"/>
</dbReference>
<dbReference type="RefSeq" id="WP_169064335.1">
    <property type="nucleotide sequence ID" value="NZ_FOWQ01000005.1"/>
</dbReference>
<dbReference type="Pfam" id="PF07729">
    <property type="entry name" value="FCD"/>
    <property type="match status" value="1"/>
</dbReference>
<dbReference type="Gene3D" id="1.10.10.10">
    <property type="entry name" value="Winged helix-like DNA-binding domain superfamily/Winged helix DNA-binding domain"/>
    <property type="match status" value="1"/>
</dbReference>
<dbReference type="InterPro" id="IPR008920">
    <property type="entry name" value="TF_FadR/GntR_C"/>
</dbReference>
<dbReference type="GO" id="GO:0003700">
    <property type="term" value="F:DNA-binding transcription factor activity"/>
    <property type="evidence" value="ECO:0007669"/>
    <property type="project" value="InterPro"/>
</dbReference>